<dbReference type="InterPro" id="IPR057207">
    <property type="entry name" value="FBXL15_LRR"/>
</dbReference>
<dbReference type="GO" id="GO:0019005">
    <property type="term" value="C:SCF ubiquitin ligase complex"/>
    <property type="evidence" value="ECO:0007669"/>
    <property type="project" value="TreeGrafter"/>
</dbReference>
<dbReference type="STRING" id="3775.A0A1Q3BT75"/>
<dbReference type="PANTHER" id="PTHR13318">
    <property type="entry name" value="PARTNER OF PAIRED, ISOFORM B-RELATED"/>
    <property type="match status" value="1"/>
</dbReference>
<dbReference type="Pfam" id="PF13516">
    <property type="entry name" value="LRR_6"/>
    <property type="match status" value="1"/>
</dbReference>
<dbReference type="InterPro" id="IPR001611">
    <property type="entry name" value="Leu-rich_rpt"/>
</dbReference>
<comment type="caution">
    <text evidence="2">The sequence shown here is derived from an EMBL/GenBank/DDBJ whole genome shotgun (WGS) entry which is preliminary data.</text>
</comment>
<dbReference type="OrthoDB" id="10257471at2759"/>
<keyword evidence="3" id="KW-1185">Reference proteome</keyword>
<dbReference type="InParanoid" id="A0A1Q3BT75"/>
<dbReference type="Pfam" id="PF25372">
    <property type="entry name" value="DUF7885"/>
    <property type="match status" value="1"/>
</dbReference>
<sequence>MASGREIQGEEMFDLDLNKEGDDAGIGLALGFRPESDPFFELDPEVESIKRRRYSVEEKGKTIISHNAQLNLEDKMDIDSNNNGIFILHNFMDVSLDNDDKDDGGGGGLEEERRQQALLRVMEQVSRRKAESKRQHETAIKYAQNLAHHGDLSPSKQEKKKVFLNEKAEEDSQNTPFSIAMEMIKKRSNPYLQNKSFEWVPKGCNLLKKKREAPSLLDISLHVLAKNSEALVSLELVPDVLRHKLSQAVSDNGRMSSNFVQLLARGSATQIRIKGSSCLTEEDFAKIFGSCDTKDLTLLQLDLCGHCMPDHVLHDTLARSSGGFPTLVSISLKGAYRLSDIGLRKLAESAPALQSINLSQCSFLTSEGIINLSSFFESTLRELYIDECQNIDAMLILPALKKAKCLEVLSVAGIWSVCDDFVIGIVEECGINMKELVLANCVALTDISIEAIGKSCSRLCALDISNLHNLTDSAIRFLANGCRSIRRLKLCHNGFSDEAIAACMEVAGQSLIELSLNNISEVGLNTALSLAKCSRNLLSLDLSWCRKLSDEAVGLIVDSCLSLRLLKVFGCTQLTDMFLNEHSNSQVQIIGLKMMPLLKNLAVLEPQEAPLRYPPA</sequence>
<evidence type="ECO:0000313" key="3">
    <source>
        <dbReference type="Proteomes" id="UP000187406"/>
    </source>
</evidence>
<dbReference type="EMBL" id="BDDD01000872">
    <property type="protein sequence ID" value="GAV71102.1"/>
    <property type="molecule type" value="Genomic_DNA"/>
</dbReference>
<accession>A0A1Q3BT75</accession>
<dbReference type="Gene3D" id="3.80.10.10">
    <property type="entry name" value="Ribonuclease Inhibitor"/>
    <property type="match status" value="3"/>
</dbReference>
<evidence type="ECO:0000313" key="2">
    <source>
        <dbReference type="EMBL" id="GAV71102.1"/>
    </source>
</evidence>
<proteinExistence type="predicted"/>
<dbReference type="InterPro" id="IPR032675">
    <property type="entry name" value="LRR_dom_sf"/>
</dbReference>
<name>A0A1Q3BT75_CEPFO</name>
<protein>
    <recommendedName>
        <fullName evidence="1">F-box/LRR-repeat protein 15-like leucin rich repeat domain-containing protein</fullName>
    </recommendedName>
</protein>
<dbReference type="SMART" id="SM00367">
    <property type="entry name" value="LRR_CC"/>
    <property type="match status" value="7"/>
</dbReference>
<dbReference type="Proteomes" id="UP000187406">
    <property type="component" value="Unassembled WGS sequence"/>
</dbReference>
<evidence type="ECO:0000259" key="1">
    <source>
        <dbReference type="Pfam" id="PF25372"/>
    </source>
</evidence>
<dbReference type="PANTHER" id="PTHR13318:SF145">
    <property type="entry name" value="RAD7"/>
    <property type="match status" value="1"/>
</dbReference>
<organism evidence="2 3">
    <name type="scientific">Cephalotus follicularis</name>
    <name type="common">Albany pitcher plant</name>
    <dbReference type="NCBI Taxonomy" id="3775"/>
    <lineage>
        <taxon>Eukaryota</taxon>
        <taxon>Viridiplantae</taxon>
        <taxon>Streptophyta</taxon>
        <taxon>Embryophyta</taxon>
        <taxon>Tracheophyta</taxon>
        <taxon>Spermatophyta</taxon>
        <taxon>Magnoliopsida</taxon>
        <taxon>eudicotyledons</taxon>
        <taxon>Gunneridae</taxon>
        <taxon>Pentapetalae</taxon>
        <taxon>rosids</taxon>
        <taxon>fabids</taxon>
        <taxon>Oxalidales</taxon>
        <taxon>Cephalotaceae</taxon>
        <taxon>Cephalotus</taxon>
    </lineage>
</organism>
<feature type="domain" description="F-box/LRR-repeat protein 15-like leucin rich repeat" evidence="1">
    <location>
        <begin position="333"/>
        <end position="490"/>
    </location>
</feature>
<gene>
    <name evidence="2" type="ORF">CFOL_v3_14596</name>
</gene>
<dbReference type="SUPFAM" id="SSF52047">
    <property type="entry name" value="RNI-like"/>
    <property type="match status" value="1"/>
</dbReference>
<dbReference type="GO" id="GO:0031146">
    <property type="term" value="P:SCF-dependent proteasomal ubiquitin-dependent protein catabolic process"/>
    <property type="evidence" value="ECO:0007669"/>
    <property type="project" value="TreeGrafter"/>
</dbReference>
<reference evidence="3" key="1">
    <citation type="submission" date="2016-04" db="EMBL/GenBank/DDBJ databases">
        <title>Cephalotus genome sequencing.</title>
        <authorList>
            <person name="Fukushima K."/>
            <person name="Hasebe M."/>
            <person name="Fang X."/>
        </authorList>
    </citation>
    <scope>NUCLEOTIDE SEQUENCE [LARGE SCALE GENOMIC DNA]</scope>
    <source>
        <strain evidence="3">cv. St1</strain>
    </source>
</reference>
<dbReference type="AlphaFoldDB" id="A0A1Q3BT75"/>
<dbReference type="InterPro" id="IPR006553">
    <property type="entry name" value="Leu-rich_rpt_Cys-con_subtyp"/>
</dbReference>